<dbReference type="GO" id="GO:0000105">
    <property type="term" value="P:L-histidine biosynthetic process"/>
    <property type="evidence" value="ECO:0007669"/>
    <property type="project" value="UniProtKB-UniPathway"/>
</dbReference>
<evidence type="ECO:0000256" key="5">
    <source>
        <dbReference type="ARBA" id="ARBA00022676"/>
    </source>
</evidence>
<dbReference type="PANTHER" id="PTHR21403:SF8">
    <property type="entry name" value="ATP PHOSPHORIBOSYLTRANSFERASE"/>
    <property type="match status" value="1"/>
</dbReference>
<evidence type="ECO:0000256" key="7">
    <source>
        <dbReference type="ARBA" id="ARBA00023102"/>
    </source>
</evidence>
<organism evidence="9 10">
    <name type="scientific">Olpidium bornovanus</name>
    <dbReference type="NCBI Taxonomy" id="278681"/>
    <lineage>
        <taxon>Eukaryota</taxon>
        <taxon>Fungi</taxon>
        <taxon>Fungi incertae sedis</taxon>
        <taxon>Olpidiomycota</taxon>
        <taxon>Olpidiomycotina</taxon>
        <taxon>Olpidiomycetes</taxon>
        <taxon>Olpidiales</taxon>
        <taxon>Olpidiaceae</taxon>
        <taxon>Olpidium</taxon>
    </lineage>
</organism>
<dbReference type="Gene3D" id="3.40.190.10">
    <property type="entry name" value="Periplasmic binding protein-like II"/>
    <property type="match status" value="2"/>
</dbReference>
<feature type="domain" description="ATP phosphoribosyltransferase catalytic" evidence="8">
    <location>
        <begin position="88"/>
        <end position="210"/>
    </location>
</feature>
<reference evidence="9 10" key="1">
    <citation type="journal article" name="Sci. Rep.">
        <title>Genome-scale phylogenetic analyses confirm Olpidium as the closest living zoosporic fungus to the non-flagellated, terrestrial fungi.</title>
        <authorList>
            <person name="Chang Y."/>
            <person name="Rochon D."/>
            <person name="Sekimoto S."/>
            <person name="Wang Y."/>
            <person name="Chovatia M."/>
            <person name="Sandor L."/>
            <person name="Salamov A."/>
            <person name="Grigoriev I.V."/>
            <person name="Stajich J.E."/>
            <person name="Spatafora J.W."/>
        </authorList>
    </citation>
    <scope>NUCLEOTIDE SEQUENCE [LARGE SCALE GENOMIC DNA]</scope>
    <source>
        <strain evidence="9">S191</strain>
    </source>
</reference>
<evidence type="ECO:0000256" key="2">
    <source>
        <dbReference type="ARBA" id="ARBA00004667"/>
    </source>
</evidence>
<proteinExistence type="predicted"/>
<dbReference type="UniPathway" id="UPA00031">
    <property type="reaction ID" value="UER00006"/>
</dbReference>
<dbReference type="Proteomes" id="UP000673691">
    <property type="component" value="Unassembled WGS sequence"/>
</dbReference>
<comment type="pathway">
    <text evidence="2">Amino-acid biosynthesis; L-histidine biosynthesis; L-histidine from 5-phospho-alpha-D-ribose 1-diphosphate: step 1/9.</text>
</comment>
<dbReference type="GO" id="GO:0005737">
    <property type="term" value="C:cytoplasm"/>
    <property type="evidence" value="ECO:0007669"/>
    <property type="project" value="InterPro"/>
</dbReference>
<evidence type="ECO:0000256" key="6">
    <source>
        <dbReference type="ARBA" id="ARBA00022679"/>
    </source>
</evidence>
<dbReference type="OrthoDB" id="2574at2759"/>
<comment type="catalytic activity">
    <reaction evidence="1">
        <text>1-(5-phospho-beta-D-ribosyl)-ATP + diphosphate = 5-phospho-alpha-D-ribose 1-diphosphate + ATP</text>
        <dbReference type="Rhea" id="RHEA:18473"/>
        <dbReference type="ChEBI" id="CHEBI:30616"/>
        <dbReference type="ChEBI" id="CHEBI:33019"/>
        <dbReference type="ChEBI" id="CHEBI:58017"/>
        <dbReference type="ChEBI" id="CHEBI:73183"/>
        <dbReference type="EC" id="2.4.2.17"/>
    </reaction>
</comment>
<dbReference type="InterPro" id="IPR013820">
    <property type="entry name" value="ATP_PRibTrfase_cat"/>
</dbReference>
<dbReference type="AlphaFoldDB" id="A0A8H7ZW94"/>
<gene>
    <name evidence="9" type="ORF">BJ554DRAFT_7531</name>
</gene>
<dbReference type="EMBL" id="JAEFCI010005248">
    <property type="protein sequence ID" value="KAG5460422.1"/>
    <property type="molecule type" value="Genomic_DNA"/>
</dbReference>
<keyword evidence="4" id="KW-0028">Amino-acid biosynthesis</keyword>
<dbReference type="NCBIfam" id="TIGR00070">
    <property type="entry name" value="hisG"/>
    <property type="match status" value="1"/>
</dbReference>
<evidence type="ECO:0000256" key="4">
    <source>
        <dbReference type="ARBA" id="ARBA00022605"/>
    </source>
</evidence>
<keyword evidence="10" id="KW-1185">Reference proteome</keyword>
<name>A0A8H7ZW94_9FUNG</name>
<keyword evidence="6" id="KW-0808">Transferase</keyword>
<dbReference type="SUPFAM" id="SSF53850">
    <property type="entry name" value="Periplasmic binding protein-like II"/>
    <property type="match status" value="1"/>
</dbReference>
<accession>A0A8H7ZW94</accession>
<keyword evidence="5" id="KW-0328">Glycosyltransferase</keyword>
<sequence length="215" mass="22936">MASSAEVKRCRELLGALLHLSVNTRPYIATAINILSRFMGNLAEVHWLAFKRKSLQLLAGADIQFHRKSRIDIALSSNLPIALVFLPAADIAKFVGEGNIDLGITGQDVIAEAGEDTVGNVDEVLKLGFGKCRLCLQVPVSSPYKEPRDLLGKKVATSFENLASRYFEKLGEEVAGNLPLNGVVGKCKTRVVSVSGSVEASCSLGLADGIGKAAR</sequence>
<protein>
    <recommendedName>
        <fullName evidence="3">ATP phosphoribosyltransferase</fullName>
        <ecNumber evidence="3">2.4.2.17</ecNumber>
    </recommendedName>
</protein>
<evidence type="ECO:0000259" key="8">
    <source>
        <dbReference type="Pfam" id="PF01634"/>
    </source>
</evidence>
<dbReference type="InterPro" id="IPR001348">
    <property type="entry name" value="ATP_PRibTrfase_HisG"/>
</dbReference>
<dbReference type="Pfam" id="PF01634">
    <property type="entry name" value="HisG"/>
    <property type="match status" value="1"/>
</dbReference>
<evidence type="ECO:0000256" key="1">
    <source>
        <dbReference type="ARBA" id="ARBA00000915"/>
    </source>
</evidence>
<dbReference type="PANTHER" id="PTHR21403">
    <property type="entry name" value="ATP PHOSPHORIBOSYLTRANSFERASE ATP-PRTASE"/>
    <property type="match status" value="1"/>
</dbReference>
<evidence type="ECO:0000256" key="3">
    <source>
        <dbReference type="ARBA" id="ARBA00011946"/>
    </source>
</evidence>
<comment type="caution">
    <text evidence="9">The sequence shown here is derived from an EMBL/GenBank/DDBJ whole genome shotgun (WGS) entry which is preliminary data.</text>
</comment>
<dbReference type="EC" id="2.4.2.17" evidence="3"/>
<keyword evidence="7" id="KW-0368">Histidine biosynthesis</keyword>
<evidence type="ECO:0000313" key="10">
    <source>
        <dbReference type="Proteomes" id="UP000673691"/>
    </source>
</evidence>
<evidence type="ECO:0000313" key="9">
    <source>
        <dbReference type="EMBL" id="KAG5460422.1"/>
    </source>
</evidence>
<dbReference type="GO" id="GO:0003879">
    <property type="term" value="F:ATP phosphoribosyltransferase activity"/>
    <property type="evidence" value="ECO:0007669"/>
    <property type="project" value="UniProtKB-EC"/>
</dbReference>